<dbReference type="EMBL" id="CP001324">
    <property type="protein sequence ID" value="ACO62051.1"/>
    <property type="molecule type" value="Genomic_DNA"/>
</dbReference>
<dbReference type="OMA" id="WMEVNER"/>
<dbReference type="eggNOG" id="KOG2084">
    <property type="taxonomic scope" value="Eukaryota"/>
</dbReference>
<dbReference type="PANTHER" id="PTHR12197:SF251">
    <property type="entry name" value="EG:BACR7C10.4 PROTEIN"/>
    <property type="match status" value="1"/>
</dbReference>
<accession>C1E0S1</accession>
<name>C1E0S1_MICCC</name>
<keyword evidence="4" id="KW-1185">Reference proteome</keyword>
<dbReference type="InterPro" id="IPR050869">
    <property type="entry name" value="H3K4_H4K5_MeTrfase"/>
</dbReference>
<dbReference type="Gene3D" id="2.170.270.10">
    <property type="entry name" value="SET domain"/>
    <property type="match status" value="2"/>
</dbReference>
<dbReference type="GeneID" id="8241982"/>
<evidence type="ECO:0000259" key="2">
    <source>
        <dbReference type="PROSITE" id="PS50280"/>
    </source>
</evidence>
<sequence>MGSSGEDGSKLELGKIVEVSGKGLGIVATRDAVAGEVVAREQGPMAISLSRDQLGVRCCRCAGRAARPSATQICDEGCGAMWCSPECAVADTHLHADSGECSFLLDIGPDPRVAMCQPCGPGDRRTGRRRRVESDWVTLADDVRLLLRARRVGILEGGAEERLASLDANAPAPDDDDESSLLAAASEGSDATLRRIASIAVDAHKRRDGGGGGGIIPEDAEANDANEARDDDHAELDSWLRAALIVFANSFDVEAWGARRGSEFPRPARVAGAVYRTLSRFNHSCAPNCTWSFVHESESKPGGGAVSVNVRAIKPVKSGDELTISYVDPTVGRAERREQLWAKYRFECACHLCVGPRDVNRQLPGTDPYLEAVFGTIDEKDARATVEETDGMIRDVRAAIRSIRTDEDVKKLDLAVDALRGKLRCRTRPFEVDRGEMAKLIEGEEARPRWTHSRRPDHVSKAEHERLQGDGFHPFHFTSMEAYGILGVASSIKAKWLMFREPGDKAGIAKLMKIALGYSMLRASALDELARKEAGFGDAASRAWMEVSERAMSCGVLERVDDPVRGPYRHLDQTYLMSNAFRKVIECDDGGEDGILHSAVMCLPTAPGSMGGPAWHGTSFNGVDVALEPPSGTFEIASDVAMNLADYHSPGLWKHIVGAFNAHQEEVGAATVPVSEDNIEKEEAKPARMAVGEECADDAKG</sequence>
<dbReference type="GO" id="GO:0005634">
    <property type="term" value="C:nucleus"/>
    <property type="evidence" value="ECO:0007669"/>
    <property type="project" value="TreeGrafter"/>
</dbReference>
<dbReference type="Gene3D" id="6.10.140.2220">
    <property type="match status" value="1"/>
</dbReference>
<reference evidence="3 4" key="1">
    <citation type="journal article" date="2009" name="Science">
        <title>Green evolution and dynamic adaptations revealed by genomes of the marine picoeukaryotes Micromonas.</title>
        <authorList>
            <person name="Worden A.Z."/>
            <person name="Lee J.H."/>
            <person name="Mock T."/>
            <person name="Rouze P."/>
            <person name="Simmons M.P."/>
            <person name="Aerts A.L."/>
            <person name="Allen A.E."/>
            <person name="Cuvelier M.L."/>
            <person name="Derelle E."/>
            <person name="Everett M.V."/>
            <person name="Foulon E."/>
            <person name="Grimwood J."/>
            <person name="Gundlach H."/>
            <person name="Henrissat B."/>
            <person name="Napoli C."/>
            <person name="McDonald S.M."/>
            <person name="Parker M.S."/>
            <person name="Rombauts S."/>
            <person name="Salamov A."/>
            <person name="Von Dassow P."/>
            <person name="Badger J.H."/>
            <person name="Coutinho P.M."/>
            <person name="Demir E."/>
            <person name="Dubchak I."/>
            <person name="Gentemann C."/>
            <person name="Eikrem W."/>
            <person name="Gready J.E."/>
            <person name="John U."/>
            <person name="Lanier W."/>
            <person name="Lindquist E.A."/>
            <person name="Lucas S."/>
            <person name="Mayer K.F."/>
            <person name="Moreau H."/>
            <person name="Not F."/>
            <person name="Otillar R."/>
            <person name="Panaud O."/>
            <person name="Pangilinan J."/>
            <person name="Paulsen I."/>
            <person name="Piegu B."/>
            <person name="Poliakov A."/>
            <person name="Robbens S."/>
            <person name="Schmutz J."/>
            <person name="Toulza E."/>
            <person name="Wyss T."/>
            <person name="Zelensky A."/>
            <person name="Zhou K."/>
            <person name="Armbrust E.V."/>
            <person name="Bhattacharya D."/>
            <person name="Goodenough U.W."/>
            <person name="Van de Peer Y."/>
            <person name="Grigoriev I.V."/>
        </authorList>
    </citation>
    <scope>NUCLEOTIDE SEQUENCE [LARGE SCALE GENOMIC DNA]</scope>
    <source>
        <strain evidence="4">RCC299 / NOUM17</strain>
    </source>
</reference>
<dbReference type="PROSITE" id="PS50280">
    <property type="entry name" value="SET"/>
    <property type="match status" value="1"/>
</dbReference>
<dbReference type="STRING" id="296587.C1E0S1"/>
<dbReference type="InterPro" id="IPR046341">
    <property type="entry name" value="SET_dom_sf"/>
</dbReference>
<evidence type="ECO:0000256" key="1">
    <source>
        <dbReference type="SAM" id="MobiDB-lite"/>
    </source>
</evidence>
<dbReference type="CDD" id="cd20071">
    <property type="entry name" value="SET_SMYD"/>
    <property type="match status" value="1"/>
</dbReference>
<dbReference type="KEGG" id="mis:MICPUN_56617"/>
<evidence type="ECO:0000313" key="4">
    <source>
        <dbReference type="Proteomes" id="UP000002009"/>
    </source>
</evidence>
<dbReference type="SMART" id="SM00317">
    <property type="entry name" value="SET"/>
    <property type="match status" value="1"/>
</dbReference>
<feature type="domain" description="SET" evidence="2">
    <location>
        <begin position="9"/>
        <end position="327"/>
    </location>
</feature>
<dbReference type="SUPFAM" id="SSF82199">
    <property type="entry name" value="SET domain"/>
    <property type="match status" value="1"/>
</dbReference>
<dbReference type="InParanoid" id="C1E0S1"/>
<dbReference type="PANTHER" id="PTHR12197">
    <property type="entry name" value="HISTONE-LYSINE N-METHYLTRANSFERASE SMYD"/>
    <property type="match status" value="1"/>
</dbReference>
<protein>
    <submittedName>
        <fullName evidence="3">Set domain protein</fullName>
    </submittedName>
</protein>
<organism evidence="3 4">
    <name type="scientific">Micromonas commoda (strain RCC299 / NOUM17 / CCMP2709)</name>
    <name type="common">Picoplanktonic green alga</name>
    <dbReference type="NCBI Taxonomy" id="296587"/>
    <lineage>
        <taxon>Eukaryota</taxon>
        <taxon>Viridiplantae</taxon>
        <taxon>Chlorophyta</taxon>
        <taxon>Mamiellophyceae</taxon>
        <taxon>Mamiellales</taxon>
        <taxon>Mamiellaceae</taxon>
        <taxon>Micromonas</taxon>
    </lineage>
</organism>
<dbReference type="Pfam" id="PF00856">
    <property type="entry name" value="SET"/>
    <property type="match status" value="1"/>
</dbReference>
<feature type="region of interest" description="Disordered" evidence="1">
    <location>
        <begin position="682"/>
        <end position="701"/>
    </location>
</feature>
<dbReference type="RefSeq" id="XP_002500793.1">
    <property type="nucleotide sequence ID" value="XM_002500747.1"/>
</dbReference>
<gene>
    <name evidence="3" type="ORF">MICPUN_56617</name>
</gene>
<dbReference type="OrthoDB" id="513752at2759"/>
<proteinExistence type="predicted"/>
<evidence type="ECO:0000313" key="3">
    <source>
        <dbReference type="EMBL" id="ACO62051.1"/>
    </source>
</evidence>
<dbReference type="Proteomes" id="UP000002009">
    <property type="component" value="Chromosome 3"/>
</dbReference>
<dbReference type="AlphaFoldDB" id="C1E0S1"/>
<dbReference type="InterPro" id="IPR001214">
    <property type="entry name" value="SET_dom"/>
</dbReference>